<evidence type="ECO:0000256" key="11">
    <source>
        <dbReference type="ARBA" id="ARBA00023136"/>
    </source>
</evidence>
<evidence type="ECO:0000313" key="16">
    <source>
        <dbReference type="EMBL" id="MCA6063055.1"/>
    </source>
</evidence>
<gene>
    <name evidence="16" type="ORF">I9W95_05480</name>
</gene>
<comment type="caution">
    <text evidence="16">The sequence shown here is derived from an EMBL/GenBank/DDBJ whole genome shotgun (WGS) entry which is preliminary data.</text>
</comment>
<comment type="similarity">
    <text evidence="3">Belongs to the lipase chaperone family.</text>
</comment>
<evidence type="ECO:0000256" key="3">
    <source>
        <dbReference type="ARBA" id="ARBA00010358"/>
    </source>
</evidence>
<organism evidence="16 17">
    <name type="scientific">Thalassolituus marinus</name>
    <dbReference type="NCBI Taxonomy" id="671053"/>
    <lineage>
        <taxon>Bacteria</taxon>
        <taxon>Pseudomonadati</taxon>
        <taxon>Pseudomonadota</taxon>
        <taxon>Gammaproteobacteria</taxon>
        <taxon>Oceanospirillales</taxon>
        <taxon>Oceanospirillaceae</taxon>
        <taxon>Thalassolituus</taxon>
    </lineage>
</organism>
<evidence type="ECO:0000313" key="17">
    <source>
        <dbReference type="Proteomes" id="UP000714380"/>
    </source>
</evidence>
<evidence type="ECO:0000256" key="7">
    <source>
        <dbReference type="ARBA" id="ARBA00022692"/>
    </source>
</evidence>
<keyword evidence="9" id="KW-1133">Transmembrane helix</keyword>
<keyword evidence="5" id="KW-1003">Cell membrane</keyword>
<dbReference type="Proteomes" id="UP000714380">
    <property type="component" value="Unassembled WGS sequence"/>
</dbReference>
<proteinExistence type="inferred from homology"/>
<evidence type="ECO:0000256" key="15">
    <source>
        <dbReference type="ARBA" id="ARBA00033028"/>
    </source>
</evidence>
<evidence type="ECO:0000256" key="13">
    <source>
        <dbReference type="ARBA" id="ARBA00030948"/>
    </source>
</evidence>
<keyword evidence="8" id="KW-0442">Lipid degradation</keyword>
<dbReference type="SUPFAM" id="SSF158855">
    <property type="entry name" value="Lipase chaperone-like"/>
    <property type="match status" value="1"/>
</dbReference>
<comment type="function">
    <text evidence="1">May be involved in the folding of the extracellular lipase during its passage through the periplasm.</text>
</comment>
<dbReference type="InterPro" id="IPR004961">
    <property type="entry name" value="Lipase_chaperone"/>
</dbReference>
<evidence type="ECO:0000256" key="4">
    <source>
        <dbReference type="ARBA" id="ARBA00019692"/>
    </source>
</evidence>
<evidence type="ECO:0000256" key="8">
    <source>
        <dbReference type="ARBA" id="ARBA00022963"/>
    </source>
</evidence>
<name>A0ABS7ZMX5_9GAMM</name>
<evidence type="ECO:0000256" key="5">
    <source>
        <dbReference type="ARBA" id="ARBA00022475"/>
    </source>
</evidence>
<dbReference type="Pfam" id="PF03280">
    <property type="entry name" value="Lipase_chap"/>
    <property type="match status" value="1"/>
</dbReference>
<keyword evidence="10" id="KW-0443">Lipid metabolism</keyword>
<keyword evidence="11" id="KW-0472">Membrane</keyword>
<dbReference type="EMBL" id="JAEDAH010000023">
    <property type="protein sequence ID" value="MCA6063055.1"/>
    <property type="molecule type" value="Genomic_DNA"/>
</dbReference>
<evidence type="ECO:0000256" key="12">
    <source>
        <dbReference type="ARBA" id="ARBA00023186"/>
    </source>
</evidence>
<keyword evidence="12" id="KW-0143">Chaperone</keyword>
<accession>A0ABS7ZMX5</accession>
<reference evidence="16 17" key="1">
    <citation type="submission" date="2020-12" db="EMBL/GenBank/DDBJ databases">
        <title>Novel Thalassolituus-related marine hydrocarbonoclastic bacteria mediated algae-derived hydrocarbons mineralization in twilight zone of the northern South China Sea.</title>
        <authorList>
            <person name="Dong C."/>
        </authorList>
    </citation>
    <scope>NUCLEOTIDE SEQUENCE [LARGE SCALE GENOMIC DNA]</scope>
    <source>
        <strain evidence="16 17">IMCC1826</strain>
    </source>
</reference>
<protein>
    <recommendedName>
        <fullName evidence="4">Lipase chaperone</fullName>
    </recommendedName>
    <alternativeName>
        <fullName evidence="15">Lipase foldase</fullName>
    </alternativeName>
    <alternativeName>
        <fullName evidence="13">Lipase helper protein</fullName>
    </alternativeName>
    <alternativeName>
        <fullName evidence="14">Lipase modulator</fullName>
    </alternativeName>
</protein>
<evidence type="ECO:0000256" key="10">
    <source>
        <dbReference type="ARBA" id="ARBA00023098"/>
    </source>
</evidence>
<evidence type="ECO:0000256" key="1">
    <source>
        <dbReference type="ARBA" id="ARBA00003280"/>
    </source>
</evidence>
<keyword evidence="17" id="KW-1185">Reference proteome</keyword>
<evidence type="ECO:0000256" key="2">
    <source>
        <dbReference type="ARBA" id="ARBA00004383"/>
    </source>
</evidence>
<evidence type="ECO:0000256" key="14">
    <source>
        <dbReference type="ARBA" id="ARBA00031542"/>
    </source>
</evidence>
<sequence length="331" mass="36933">MKFLHGAIALTLVGAGIWTGGYLMQPQVEVASSAASFSGGDYQASMQTAATEQGGADFNPTTLKTFRGASVDGALRTNHKGELIVDMQLRYWIDFYLSARGEMELADIVAAMHAEMARLPQPGQGQAIDILEDYLGYLAALGEFDEETQKRLSGGDFDSMVARLEWQERLRREWMEPLVVDAFFAADESLDRYTLQRLRIQQQGGDAAALAAAEAELPEEIRQLREKAERITTMRQTEAQLRESGADSSEIQAWRVQEFGTEAAQRLADADARKAQWQNRLREYRKYTESLADKGLGDADREQLLTAYKQRHFSEAELKRLPAALSLLAAE</sequence>
<keyword evidence="6" id="KW-0997">Cell inner membrane</keyword>
<evidence type="ECO:0000256" key="9">
    <source>
        <dbReference type="ARBA" id="ARBA00022989"/>
    </source>
</evidence>
<dbReference type="RefSeq" id="WP_225672668.1">
    <property type="nucleotide sequence ID" value="NZ_JAEDAH010000023.1"/>
</dbReference>
<keyword evidence="7" id="KW-0812">Transmembrane</keyword>
<evidence type="ECO:0000256" key="6">
    <source>
        <dbReference type="ARBA" id="ARBA00022519"/>
    </source>
</evidence>
<comment type="subcellular location">
    <subcellularLocation>
        <location evidence="2">Cell inner membrane</location>
        <topology evidence="2">Single-pass membrane protein</topology>
        <orientation evidence="2">Periplasmic side</orientation>
    </subcellularLocation>
</comment>